<proteinExistence type="predicted"/>
<feature type="transmembrane region" description="Helical" evidence="1">
    <location>
        <begin position="6"/>
        <end position="26"/>
    </location>
</feature>
<keyword evidence="1" id="KW-0472">Membrane</keyword>
<accession>A0A6C1E5D5</accession>
<reference evidence="2 3" key="1">
    <citation type="journal article" date="2019" name="BMC Genomics">
        <title>Chromosome level assembly and comparative genome analysis confirm lager-brewing yeasts originated from a single hybridization.</title>
        <authorList>
            <person name="Salazar A.N."/>
            <person name="Gorter de Vries A.R."/>
            <person name="van den Broek M."/>
            <person name="Brouwers N."/>
            <person name="de la Torre Cortes P."/>
            <person name="Kuijpers N.G.A."/>
            <person name="Daran J.G."/>
            <person name="Abeel T."/>
        </authorList>
    </citation>
    <scope>NUCLEOTIDE SEQUENCE [LARGE SCALE GENOMIC DNA]</scope>
    <source>
        <strain evidence="2 3">CBS 1483</strain>
    </source>
</reference>
<dbReference type="EMBL" id="CP049001">
    <property type="protein sequence ID" value="QID84093.1"/>
    <property type="molecule type" value="Genomic_DNA"/>
</dbReference>
<dbReference type="AlphaFoldDB" id="A0A6C1E5D5"/>
<organism evidence="2 3">
    <name type="scientific">Saccharomyces pastorianus</name>
    <name type="common">Lager yeast</name>
    <name type="synonym">Saccharomyces cerevisiae x Saccharomyces eubayanus</name>
    <dbReference type="NCBI Taxonomy" id="27292"/>
    <lineage>
        <taxon>Eukaryota</taxon>
        <taxon>Fungi</taxon>
        <taxon>Dikarya</taxon>
        <taxon>Ascomycota</taxon>
        <taxon>Saccharomycotina</taxon>
        <taxon>Saccharomycetes</taxon>
        <taxon>Saccharomycetales</taxon>
        <taxon>Saccharomycetaceae</taxon>
        <taxon>Saccharomyces</taxon>
    </lineage>
</organism>
<dbReference type="OrthoDB" id="4092812at2759"/>
<evidence type="ECO:0000313" key="2">
    <source>
        <dbReference type="EMBL" id="QID84093.1"/>
    </source>
</evidence>
<evidence type="ECO:0000313" key="3">
    <source>
        <dbReference type="Proteomes" id="UP000501346"/>
    </source>
</evidence>
<keyword evidence="1" id="KW-1133">Transmembrane helix</keyword>
<evidence type="ECO:0000256" key="1">
    <source>
        <dbReference type="SAM" id="Phobius"/>
    </source>
</evidence>
<gene>
    <name evidence="2" type="primary">EXP1_2</name>
    <name evidence="2" type="ORF">GRS66_006584</name>
</gene>
<dbReference type="Proteomes" id="UP000501346">
    <property type="component" value="Chromosome SeIV-SeII"/>
</dbReference>
<sequence>MHLYGYFVLLIAVVLFIALLPLFSGIGKFKLTKPSSSVKAQSPTGKLGKREYLESKLNHTNVLKFDLNGEKDGSGDDSTGVSSDLRKFEVDSKTGLKRRVIGQYNQDPNDFDFDINDLIVEDELDEQREEEKKLKKYNGKKNQAYEGFV</sequence>
<name>A0A6C1E5D5_SACPS</name>
<keyword evidence="1" id="KW-0812">Transmembrane</keyword>
<protein>
    <submittedName>
        <fullName evidence="2">Exp1-like protein</fullName>
    </submittedName>
</protein>
<keyword evidence="3" id="KW-1185">Reference proteome</keyword>